<evidence type="ECO:0000313" key="2">
    <source>
        <dbReference type="Proteomes" id="UP001497700"/>
    </source>
</evidence>
<protein>
    <submittedName>
        <fullName evidence="1">Alpha/beta hydrolase fold-3 domain-containing protein</fullName>
    </submittedName>
</protein>
<gene>
    <name evidence="1" type="ORF">F4820DRAFT_462501</name>
</gene>
<proteinExistence type="predicted"/>
<evidence type="ECO:0000313" key="1">
    <source>
        <dbReference type="EMBL" id="KAI4859414.1"/>
    </source>
</evidence>
<keyword evidence="1" id="KW-0378">Hydrolase</keyword>
<accession>A0ACB9YJ94</accession>
<reference evidence="1 2" key="1">
    <citation type="journal article" date="2022" name="New Phytol.">
        <title>Ecological generalism drives hyperdiversity of secondary metabolite gene clusters in xylarialean endophytes.</title>
        <authorList>
            <person name="Franco M.E.E."/>
            <person name="Wisecaver J.H."/>
            <person name="Arnold A.E."/>
            <person name="Ju Y.M."/>
            <person name="Slot J.C."/>
            <person name="Ahrendt S."/>
            <person name="Moore L.P."/>
            <person name="Eastman K.E."/>
            <person name="Scott K."/>
            <person name="Konkel Z."/>
            <person name="Mondo S.J."/>
            <person name="Kuo A."/>
            <person name="Hayes R.D."/>
            <person name="Haridas S."/>
            <person name="Andreopoulos B."/>
            <person name="Riley R."/>
            <person name="LaButti K."/>
            <person name="Pangilinan J."/>
            <person name="Lipzen A."/>
            <person name="Amirebrahimi M."/>
            <person name="Yan J."/>
            <person name="Adam C."/>
            <person name="Keymanesh K."/>
            <person name="Ng V."/>
            <person name="Louie K."/>
            <person name="Northen T."/>
            <person name="Drula E."/>
            <person name="Henrissat B."/>
            <person name="Hsieh H.M."/>
            <person name="Youens-Clark K."/>
            <person name="Lutzoni F."/>
            <person name="Miadlikowska J."/>
            <person name="Eastwood D.C."/>
            <person name="Hamelin R.C."/>
            <person name="Grigoriev I.V."/>
            <person name="U'Ren J.M."/>
        </authorList>
    </citation>
    <scope>NUCLEOTIDE SEQUENCE [LARGE SCALE GENOMIC DNA]</scope>
    <source>
        <strain evidence="1 2">CBS 119005</strain>
    </source>
</reference>
<comment type="caution">
    <text evidence="1">The sequence shown here is derived from an EMBL/GenBank/DDBJ whole genome shotgun (WGS) entry which is preliminary data.</text>
</comment>
<dbReference type="Proteomes" id="UP001497700">
    <property type="component" value="Unassembled WGS sequence"/>
</dbReference>
<keyword evidence="2" id="KW-1185">Reference proteome</keyword>
<dbReference type="EMBL" id="MU393635">
    <property type="protein sequence ID" value="KAI4859414.1"/>
    <property type="molecule type" value="Genomic_DNA"/>
</dbReference>
<organism evidence="1 2">
    <name type="scientific">Hypoxylon rubiginosum</name>
    <dbReference type="NCBI Taxonomy" id="110542"/>
    <lineage>
        <taxon>Eukaryota</taxon>
        <taxon>Fungi</taxon>
        <taxon>Dikarya</taxon>
        <taxon>Ascomycota</taxon>
        <taxon>Pezizomycotina</taxon>
        <taxon>Sordariomycetes</taxon>
        <taxon>Xylariomycetidae</taxon>
        <taxon>Xylariales</taxon>
        <taxon>Hypoxylaceae</taxon>
        <taxon>Hypoxylon</taxon>
    </lineage>
</organism>
<name>A0ACB9YJ94_9PEZI</name>
<sequence length="373" mass="40778">MADGNKHPLVSYQPLRLLFQLTYLGTVVARLPLWAFTALVKPFRPHPGWSAKQTFMVRAAYAIVDIESRVSITKPLSLKGGKEGNRFQTVEPPQSLDRYKGPLESDSVKPAVVGGTWYPHAPAADIASKLVVLYFHGGAFVKGDGRTDDAGFAAESWIQKGGADAVFSLQYRLSGYSGRDPFPAALQDALTSYLFLLDDLKIPARQIVLSGDSAGANLVVALLRYLYEHGTELGLPVPRCAALISPWVAPFNYKLLGNPNSKTDFLPESFLRWGANAYAGRFLADPESHPYITPLGNPFPSPVPVFASGGSAEVLFADIAQWVKEMEENNENKIEFYQEDAACHDTLLVGGFLGFEESAWTVAAKMGDFVRKC</sequence>